<keyword evidence="4" id="KW-1185">Reference proteome</keyword>
<comment type="caution">
    <text evidence="3">The sequence shown here is derived from an EMBL/GenBank/DDBJ whole genome shotgun (WGS) entry which is preliminary data.</text>
</comment>
<organism evidence="3 4">
    <name type="scientific">Solanum pinnatisectum</name>
    <name type="common">tansyleaf nightshade</name>
    <dbReference type="NCBI Taxonomy" id="50273"/>
    <lineage>
        <taxon>Eukaryota</taxon>
        <taxon>Viridiplantae</taxon>
        <taxon>Streptophyta</taxon>
        <taxon>Embryophyta</taxon>
        <taxon>Tracheophyta</taxon>
        <taxon>Spermatophyta</taxon>
        <taxon>Magnoliopsida</taxon>
        <taxon>eudicotyledons</taxon>
        <taxon>Gunneridae</taxon>
        <taxon>Pentapetalae</taxon>
        <taxon>asterids</taxon>
        <taxon>lamiids</taxon>
        <taxon>Solanales</taxon>
        <taxon>Solanaceae</taxon>
        <taxon>Solanoideae</taxon>
        <taxon>Solaneae</taxon>
        <taxon>Solanum</taxon>
    </lineage>
</organism>
<dbReference type="PANTHER" id="PTHR48449">
    <property type="entry name" value="DUF1985 DOMAIN-CONTAINING PROTEIN"/>
    <property type="match status" value="1"/>
</dbReference>
<feature type="compositionally biased region" description="Basic and acidic residues" evidence="1">
    <location>
        <begin position="216"/>
        <end position="232"/>
    </location>
</feature>
<feature type="region of interest" description="Disordered" evidence="1">
    <location>
        <begin position="216"/>
        <end position="236"/>
    </location>
</feature>
<feature type="domain" description="DUF1985" evidence="2">
    <location>
        <begin position="3"/>
        <end position="88"/>
    </location>
</feature>
<evidence type="ECO:0000313" key="3">
    <source>
        <dbReference type="EMBL" id="KAK4724190.1"/>
    </source>
</evidence>
<gene>
    <name evidence="3" type="ORF">R3W88_026969</name>
</gene>
<dbReference type="PANTHER" id="PTHR48449:SF1">
    <property type="entry name" value="DUF1985 DOMAIN-CONTAINING PROTEIN"/>
    <property type="match status" value="1"/>
</dbReference>
<evidence type="ECO:0000313" key="4">
    <source>
        <dbReference type="Proteomes" id="UP001311915"/>
    </source>
</evidence>
<accession>A0AAV9LI54</accession>
<dbReference type="Pfam" id="PF09331">
    <property type="entry name" value="DUF1985"/>
    <property type="match status" value="1"/>
</dbReference>
<reference evidence="3 4" key="1">
    <citation type="submission" date="2023-10" db="EMBL/GenBank/DDBJ databases">
        <title>Genome-Wide Identification Analysis in wild type Solanum Pinnatisectum Reveals Some Genes Defensing Phytophthora Infestans.</title>
        <authorList>
            <person name="Sun C."/>
        </authorList>
    </citation>
    <scope>NUCLEOTIDE SEQUENCE [LARGE SCALE GENOMIC DNA]</scope>
    <source>
        <strain evidence="3">LQN</strain>
        <tissue evidence="3">Leaf</tissue>
    </source>
</reference>
<evidence type="ECO:0000256" key="1">
    <source>
        <dbReference type="SAM" id="MobiDB-lite"/>
    </source>
</evidence>
<proteinExistence type="predicted"/>
<dbReference type="Proteomes" id="UP001311915">
    <property type="component" value="Unassembled WGS sequence"/>
</dbReference>
<dbReference type="AlphaFoldDB" id="A0AAV9LI54"/>
<evidence type="ECO:0000259" key="2">
    <source>
        <dbReference type="Pfam" id="PF09331"/>
    </source>
</evidence>
<dbReference type="InterPro" id="IPR015410">
    <property type="entry name" value="DUF1985"/>
</dbReference>
<name>A0AAV9LI54_9SOLN</name>
<protein>
    <recommendedName>
        <fullName evidence="2">DUF1985 domain-containing protein</fullName>
    </recommendedName>
</protein>
<dbReference type="EMBL" id="JAWPEI010000006">
    <property type="protein sequence ID" value="KAK4724190.1"/>
    <property type="molecule type" value="Genomic_DNA"/>
</dbReference>
<sequence>MFIVKINGTVLRFGIKEFGAVTGLKCGLLTDFVSDLSIPNRLIQKYFGEMTKVPKLDFLNKFKEANLFEPEDSFKIGVLYFISTFLTGSKYVNFPWGNECFRLTLKACSHRLGKNPTSFKFSQFHLALQIWFYECCHPFDNTVAICVASDTPRILNWKTSNEEMNAIDHNNLHESSSHNETENQETLDKNDVDFDEKYVELKKEIVEVREELKELKDNDDAHQHVEESEKAAMDQPSVSMREYVDISKTDAEAQNSICQTVGGVDHAVIPGSSTSKPLTLDDYPDLAMTYMVEIDPILYANTTPYVQPRNRNPGKYDRSSLRRVPIFCRIKHPFESHNGFEVADELIDEFNKWIFKIASSRRGGYMFSKMDFFNIMIKPGRPWEDRVSNIYQLFK</sequence>